<protein>
    <submittedName>
        <fullName evidence="1">Uncharacterized protein</fullName>
    </submittedName>
</protein>
<sequence>MYLISGSFVAEMQGKSILLRIHVQRSQVTEICTQRPELSEIMPKAGNRYVPYAISKSQCCGP</sequence>
<dbReference type="EMBL" id="JAIWYP010000007">
    <property type="protein sequence ID" value="KAH3798437.1"/>
    <property type="molecule type" value="Genomic_DNA"/>
</dbReference>
<name>A0A9D4FMB0_DREPO</name>
<reference evidence="1" key="2">
    <citation type="submission" date="2020-11" db="EMBL/GenBank/DDBJ databases">
        <authorList>
            <person name="McCartney M.A."/>
            <person name="Auch B."/>
            <person name="Kono T."/>
            <person name="Mallez S."/>
            <person name="Becker A."/>
            <person name="Gohl D.M."/>
            <person name="Silverstein K.A.T."/>
            <person name="Koren S."/>
            <person name="Bechman K.B."/>
            <person name="Herman A."/>
            <person name="Abrahante J.E."/>
            <person name="Garbe J."/>
        </authorList>
    </citation>
    <scope>NUCLEOTIDE SEQUENCE</scope>
    <source>
        <strain evidence="1">Duluth1</strain>
        <tissue evidence="1">Whole animal</tissue>
    </source>
</reference>
<dbReference type="AlphaFoldDB" id="A0A9D4FMB0"/>
<gene>
    <name evidence="1" type="ORF">DPMN_152036</name>
</gene>
<comment type="caution">
    <text evidence="1">The sequence shown here is derived from an EMBL/GenBank/DDBJ whole genome shotgun (WGS) entry which is preliminary data.</text>
</comment>
<keyword evidence="2" id="KW-1185">Reference proteome</keyword>
<organism evidence="1 2">
    <name type="scientific">Dreissena polymorpha</name>
    <name type="common">Zebra mussel</name>
    <name type="synonym">Mytilus polymorpha</name>
    <dbReference type="NCBI Taxonomy" id="45954"/>
    <lineage>
        <taxon>Eukaryota</taxon>
        <taxon>Metazoa</taxon>
        <taxon>Spiralia</taxon>
        <taxon>Lophotrochozoa</taxon>
        <taxon>Mollusca</taxon>
        <taxon>Bivalvia</taxon>
        <taxon>Autobranchia</taxon>
        <taxon>Heteroconchia</taxon>
        <taxon>Euheterodonta</taxon>
        <taxon>Imparidentia</taxon>
        <taxon>Neoheterodontei</taxon>
        <taxon>Myida</taxon>
        <taxon>Dreissenoidea</taxon>
        <taxon>Dreissenidae</taxon>
        <taxon>Dreissena</taxon>
    </lineage>
</organism>
<accession>A0A9D4FMB0</accession>
<evidence type="ECO:0000313" key="1">
    <source>
        <dbReference type="EMBL" id="KAH3798437.1"/>
    </source>
</evidence>
<reference evidence="1" key="1">
    <citation type="journal article" date="2019" name="bioRxiv">
        <title>The Genome of the Zebra Mussel, Dreissena polymorpha: A Resource for Invasive Species Research.</title>
        <authorList>
            <person name="McCartney M.A."/>
            <person name="Auch B."/>
            <person name="Kono T."/>
            <person name="Mallez S."/>
            <person name="Zhang Y."/>
            <person name="Obille A."/>
            <person name="Becker A."/>
            <person name="Abrahante J.E."/>
            <person name="Garbe J."/>
            <person name="Badalamenti J.P."/>
            <person name="Herman A."/>
            <person name="Mangelson H."/>
            <person name="Liachko I."/>
            <person name="Sullivan S."/>
            <person name="Sone E.D."/>
            <person name="Koren S."/>
            <person name="Silverstein K.A.T."/>
            <person name="Beckman K.B."/>
            <person name="Gohl D.M."/>
        </authorList>
    </citation>
    <scope>NUCLEOTIDE SEQUENCE</scope>
    <source>
        <strain evidence="1">Duluth1</strain>
        <tissue evidence="1">Whole animal</tissue>
    </source>
</reference>
<evidence type="ECO:0000313" key="2">
    <source>
        <dbReference type="Proteomes" id="UP000828390"/>
    </source>
</evidence>
<dbReference type="Proteomes" id="UP000828390">
    <property type="component" value="Unassembled WGS sequence"/>
</dbReference>
<proteinExistence type="predicted"/>